<dbReference type="InterPro" id="IPR017452">
    <property type="entry name" value="GPCR_Rhodpsn_7TM"/>
</dbReference>
<evidence type="ECO:0000259" key="21">
    <source>
        <dbReference type="PROSITE" id="PS50262"/>
    </source>
</evidence>
<evidence type="ECO:0000256" key="1">
    <source>
        <dbReference type="ARBA" id="ARBA00004496"/>
    </source>
</evidence>
<dbReference type="RefSeq" id="XP_031424876.1">
    <property type="nucleotide sequence ID" value="XM_031569016.2"/>
</dbReference>
<feature type="domain" description="G-protein coupled receptors family 1 profile" evidence="21">
    <location>
        <begin position="98"/>
        <end position="350"/>
    </location>
</feature>
<feature type="transmembrane region" description="Helical" evidence="20">
    <location>
        <begin position="292"/>
        <end position="312"/>
    </location>
</feature>
<dbReference type="GO" id="GO:0043005">
    <property type="term" value="C:neuron projection"/>
    <property type="evidence" value="ECO:0007669"/>
    <property type="project" value="TreeGrafter"/>
</dbReference>
<comment type="subunit">
    <text evidence="18">Homodimer and heterodimer with SSTR3 and SSTR5. Heterodimerization with SSTR3 inactivates SSTR3 receptor function. Heterodimerization with SSTR5 is enhanced by agonist stimulation of SSTR2 and increases SSTR2 cell growth inhibition activity. Following agonist stimulation, homodimers dissociate into monomers which is required for receptor internalization. Interacts with beta-arrestin; this interaction is necessary for receptor internalization and is destabilized by heterodimerization with SSTR5 which results in increased recycling of SSTR2 to the cell surface. Interacts (via C-terminus) with SHANK1 (via PDZ domain).</text>
</comment>
<comment type="similarity">
    <text evidence="19">Belongs to the G-protein coupled receptor 1 family.</text>
</comment>
<dbReference type="PRINTS" id="PR00237">
    <property type="entry name" value="GPCRRHODOPSN"/>
</dbReference>
<keyword evidence="12" id="KW-1015">Disulfide bond</keyword>
<keyword evidence="5" id="KW-0963">Cytoplasm</keyword>
<keyword evidence="15 19" id="KW-0807">Transducer</keyword>
<keyword evidence="13 19" id="KW-0675">Receptor</keyword>
<evidence type="ECO:0000256" key="8">
    <source>
        <dbReference type="ARBA" id="ARBA00022989"/>
    </source>
</evidence>
<keyword evidence="16" id="KW-0449">Lipoprotein</keyword>
<evidence type="ECO:0000256" key="19">
    <source>
        <dbReference type="RuleBase" id="RU000688"/>
    </source>
</evidence>
<dbReference type="AlphaFoldDB" id="A0A6P8FMM9"/>
<dbReference type="PANTHER" id="PTHR24229:SF6">
    <property type="entry name" value="SOMATOSTATIN RECEPTOR TYPE 2"/>
    <property type="match status" value="1"/>
</dbReference>
<keyword evidence="11" id="KW-0564">Palmitate</keyword>
<dbReference type="GO" id="GO:0005886">
    <property type="term" value="C:plasma membrane"/>
    <property type="evidence" value="ECO:0007669"/>
    <property type="project" value="UniProtKB-SubCell"/>
</dbReference>
<dbReference type="FunFam" id="1.20.1070.10:FF:000039">
    <property type="entry name" value="somatostatin receptor type 2"/>
    <property type="match status" value="1"/>
</dbReference>
<evidence type="ECO:0000256" key="14">
    <source>
        <dbReference type="ARBA" id="ARBA00023180"/>
    </source>
</evidence>
<evidence type="ECO:0000256" key="18">
    <source>
        <dbReference type="ARBA" id="ARBA00025919"/>
    </source>
</evidence>
<feature type="transmembrane region" description="Helical" evidence="20">
    <location>
        <begin position="119"/>
        <end position="142"/>
    </location>
</feature>
<dbReference type="GO" id="GO:0004994">
    <property type="term" value="F:somatostatin receptor activity"/>
    <property type="evidence" value="ECO:0007669"/>
    <property type="project" value="InterPro"/>
</dbReference>
<comment type="function">
    <text evidence="17">Receptor for somatostatin-14 and -28. This receptor is coupled via pertussis toxin sensitive G proteins to inhibition of adenylyl cyclase. In addition it stimulates phosphotyrosine phosphatase and PLC via pertussis toxin insensitive as well as sensitive G proteins. Inhibits calcium entry by suppressing voltage-dependent calcium channels. Acts as the functionally dominant somatostatin receptor in pancreatic alpha- and beta-cells where it mediates the inhibitory effect of somatostatin-14 on hormone secretion. Inhibits cell growth through enhancement of MAPK1 and MAPK2 phosphorylation and subsequent up-regulation of CDKN1B. Stimulates neuronal migration and axon outgrowth and may participate in neuron development and maturation during brain development. Mediates negative regulation of insulin receptor signaling through PTPN6. Inactivates SSTR3 receptor function following heterodimerization.</text>
</comment>
<evidence type="ECO:0000256" key="9">
    <source>
        <dbReference type="ARBA" id="ARBA00023040"/>
    </source>
</evidence>
<dbReference type="GO" id="GO:0005737">
    <property type="term" value="C:cytoplasm"/>
    <property type="evidence" value="ECO:0007669"/>
    <property type="project" value="UniProtKB-SubCell"/>
</dbReference>
<evidence type="ECO:0000256" key="5">
    <source>
        <dbReference type="ARBA" id="ARBA00022490"/>
    </source>
</evidence>
<dbReference type="PRINTS" id="PR00588">
    <property type="entry name" value="SOMATOSTTN2R"/>
</dbReference>
<dbReference type="InterPro" id="IPR000276">
    <property type="entry name" value="GPCR_Rhodpsn"/>
</dbReference>
<feature type="transmembrane region" description="Helical" evidence="20">
    <location>
        <begin position="202"/>
        <end position="221"/>
    </location>
</feature>
<organism evidence="22 23">
    <name type="scientific">Clupea harengus</name>
    <name type="common">Atlantic herring</name>
    <dbReference type="NCBI Taxonomy" id="7950"/>
    <lineage>
        <taxon>Eukaryota</taxon>
        <taxon>Metazoa</taxon>
        <taxon>Chordata</taxon>
        <taxon>Craniata</taxon>
        <taxon>Vertebrata</taxon>
        <taxon>Euteleostomi</taxon>
        <taxon>Actinopterygii</taxon>
        <taxon>Neopterygii</taxon>
        <taxon>Teleostei</taxon>
        <taxon>Clupei</taxon>
        <taxon>Clupeiformes</taxon>
        <taxon>Clupeoidei</taxon>
        <taxon>Clupeidae</taxon>
        <taxon>Clupea</taxon>
    </lineage>
</organism>
<keyword evidence="9 19" id="KW-0297">G-protein coupled receptor</keyword>
<feature type="transmembrane region" description="Helical" evidence="20">
    <location>
        <begin position="86"/>
        <end position="107"/>
    </location>
</feature>
<dbReference type="GeneID" id="105891673"/>
<dbReference type="GO" id="GO:0042923">
    <property type="term" value="F:neuropeptide binding"/>
    <property type="evidence" value="ECO:0007669"/>
    <property type="project" value="TreeGrafter"/>
</dbReference>
<evidence type="ECO:0000313" key="22">
    <source>
        <dbReference type="Proteomes" id="UP000515152"/>
    </source>
</evidence>
<keyword evidence="14" id="KW-0325">Glycoprotein</keyword>
<evidence type="ECO:0000256" key="2">
    <source>
        <dbReference type="ARBA" id="ARBA00004651"/>
    </source>
</evidence>
<evidence type="ECO:0000256" key="16">
    <source>
        <dbReference type="ARBA" id="ARBA00023288"/>
    </source>
</evidence>
<keyword evidence="22" id="KW-1185">Reference proteome</keyword>
<evidence type="ECO:0000256" key="15">
    <source>
        <dbReference type="ARBA" id="ARBA00023224"/>
    </source>
</evidence>
<evidence type="ECO:0000256" key="10">
    <source>
        <dbReference type="ARBA" id="ARBA00023136"/>
    </source>
</evidence>
<dbReference type="PANTHER" id="PTHR24229">
    <property type="entry name" value="NEUROPEPTIDES RECEPTOR"/>
    <property type="match status" value="1"/>
</dbReference>
<protein>
    <recommendedName>
        <fullName evidence="3">Somatostatin receptor type 2</fullName>
    </recommendedName>
</protein>
<dbReference type="GO" id="GO:0071385">
    <property type="term" value="P:cellular response to glucocorticoid stimulus"/>
    <property type="evidence" value="ECO:0007669"/>
    <property type="project" value="TreeGrafter"/>
</dbReference>
<dbReference type="SUPFAM" id="SSF81321">
    <property type="entry name" value="Family A G protein-coupled receptor-like"/>
    <property type="match status" value="1"/>
</dbReference>
<feature type="transmembrane region" description="Helical" evidence="20">
    <location>
        <begin position="162"/>
        <end position="181"/>
    </location>
</feature>
<dbReference type="Proteomes" id="UP000515152">
    <property type="component" value="Chromosome 1"/>
</dbReference>
<evidence type="ECO:0000256" key="12">
    <source>
        <dbReference type="ARBA" id="ARBA00023157"/>
    </source>
</evidence>
<dbReference type="OrthoDB" id="6076970at2759"/>
<dbReference type="Pfam" id="PF00001">
    <property type="entry name" value="7tm_1"/>
    <property type="match status" value="1"/>
</dbReference>
<evidence type="ECO:0000256" key="20">
    <source>
        <dbReference type="SAM" id="Phobius"/>
    </source>
</evidence>
<keyword evidence="8 20" id="KW-1133">Transmembrane helix</keyword>
<evidence type="ECO:0000256" key="7">
    <source>
        <dbReference type="ARBA" id="ARBA00022692"/>
    </source>
</evidence>
<evidence type="ECO:0000256" key="6">
    <source>
        <dbReference type="ARBA" id="ARBA00022553"/>
    </source>
</evidence>
<keyword evidence="10 20" id="KW-0472">Membrane</keyword>
<evidence type="ECO:0000313" key="23">
    <source>
        <dbReference type="RefSeq" id="XP_031424876.1"/>
    </source>
</evidence>
<accession>A0A6P8FMM9</accession>
<sequence>MRNRTLEQAADGFTVFCVENCSISTMNPTADDADPNPPLPSPAEPDPLLYVALLLGNQSEGSSAAPSPNGTQATAFDKNSSPLITLLYFAVCAVGLCGNTLVIYVILRHAKMKTVTNIYILNLAVADVLVMGSLPFIAAQLALVDWPFGATLCRVVLTLDSLNQFTSIFCLTVMSVDRYLAVVHPVRSSRWRRPRVAKWVSACVWGASLLVNVPVMVFSGLNSGRGDTHLCTMLWPEPQDLFNTAFIFYTFLLGFCLPLAVICLCYLLIVVKVKSSGARAGSSKRRRSERRVTRMVSIVVVVFVLCWLPFYVFNVTSVTGSISTTATLKSTFELVVALAYANSCANPVLYAFLSDNFNKSFQNVLCLRRTSGLHDIERSDSRQERTRMVNDVTMETHGVLLNGDLQTSI</sequence>
<dbReference type="SMART" id="SM01381">
    <property type="entry name" value="7TM_GPCR_Srsx"/>
    <property type="match status" value="1"/>
</dbReference>
<dbReference type="PROSITE" id="PS00237">
    <property type="entry name" value="G_PROTEIN_RECEP_F1_1"/>
    <property type="match status" value="1"/>
</dbReference>
<keyword evidence="6" id="KW-0597">Phosphoprotein</keyword>
<evidence type="ECO:0000256" key="4">
    <source>
        <dbReference type="ARBA" id="ARBA00022475"/>
    </source>
</evidence>
<dbReference type="PROSITE" id="PS50262">
    <property type="entry name" value="G_PROTEIN_RECEP_F1_2"/>
    <property type="match status" value="1"/>
</dbReference>
<evidence type="ECO:0000256" key="3">
    <source>
        <dbReference type="ARBA" id="ARBA00018772"/>
    </source>
</evidence>
<evidence type="ECO:0000256" key="17">
    <source>
        <dbReference type="ARBA" id="ARBA00024823"/>
    </source>
</evidence>
<feature type="transmembrane region" description="Helical" evidence="20">
    <location>
        <begin position="332"/>
        <end position="353"/>
    </location>
</feature>
<dbReference type="Gene3D" id="1.20.1070.10">
    <property type="entry name" value="Rhodopsin 7-helix transmembrane proteins"/>
    <property type="match status" value="1"/>
</dbReference>
<dbReference type="PRINTS" id="PR00246">
    <property type="entry name" value="SOMATOSTATNR"/>
</dbReference>
<name>A0A6P8FMM9_CLUHA</name>
<dbReference type="InterPro" id="IPR002074">
    <property type="entry name" value="Somatstn_rcpt_2"/>
</dbReference>
<reference evidence="23" key="1">
    <citation type="submission" date="2025-08" db="UniProtKB">
        <authorList>
            <consortium name="RefSeq"/>
        </authorList>
    </citation>
    <scope>IDENTIFICATION</scope>
</reference>
<dbReference type="InterPro" id="IPR000586">
    <property type="entry name" value="Somatstn_rcpt"/>
</dbReference>
<evidence type="ECO:0000256" key="13">
    <source>
        <dbReference type="ARBA" id="ARBA00023170"/>
    </source>
</evidence>
<proteinExistence type="inferred from homology"/>
<feature type="transmembrane region" description="Helical" evidence="20">
    <location>
        <begin position="241"/>
        <end position="271"/>
    </location>
</feature>
<dbReference type="GO" id="GO:0071392">
    <property type="term" value="P:cellular response to estradiol stimulus"/>
    <property type="evidence" value="ECO:0007669"/>
    <property type="project" value="TreeGrafter"/>
</dbReference>
<keyword evidence="7 19" id="KW-0812">Transmembrane</keyword>
<keyword evidence="4" id="KW-1003">Cell membrane</keyword>
<comment type="subcellular location">
    <subcellularLocation>
        <location evidence="2">Cell membrane</location>
        <topology evidence="2">Multi-pass membrane protein</topology>
    </subcellularLocation>
    <subcellularLocation>
        <location evidence="1">Cytoplasm</location>
    </subcellularLocation>
</comment>
<evidence type="ECO:0000256" key="11">
    <source>
        <dbReference type="ARBA" id="ARBA00023139"/>
    </source>
</evidence>
<gene>
    <name evidence="23" type="primary">LOC105891673</name>
</gene>